<accession>A0A7C9AWJ2</accession>
<reference evidence="1" key="1">
    <citation type="journal article" date="2013" name="J. Plant Res.">
        <title>Effect of fungi and light on seed germination of three Opuntia species from semiarid lands of central Mexico.</title>
        <authorList>
            <person name="Delgado-Sanchez P."/>
            <person name="Jimenez-Bremont J.F."/>
            <person name="Guerrero-Gonzalez Mde L."/>
            <person name="Flores J."/>
        </authorList>
    </citation>
    <scope>NUCLEOTIDE SEQUENCE</scope>
    <source>
        <tissue evidence="1">Cladode</tissue>
    </source>
</reference>
<evidence type="ECO:0000313" key="1">
    <source>
        <dbReference type="EMBL" id="MBA4675615.1"/>
    </source>
</evidence>
<sequence>MEILHKMIPNKYRVSLAPNFLSFRISHIHVKFHILGIGIRVTLSFMLKNFLLGTILLGLFDFRVFISHIWKCSSPSSRSMDFTSVKITRFTHSFAAPNMPINDTRGSNCQ</sequence>
<name>A0A7C9AWJ2_OPUST</name>
<dbReference type="EMBL" id="GISG01268365">
    <property type="protein sequence ID" value="MBA4675615.1"/>
    <property type="molecule type" value="Transcribed_RNA"/>
</dbReference>
<protein>
    <submittedName>
        <fullName evidence="1">Uncharacterized protein</fullName>
    </submittedName>
</protein>
<organism evidence="1">
    <name type="scientific">Opuntia streptacantha</name>
    <name type="common">Prickly pear cactus</name>
    <name type="synonym">Opuntia cardona</name>
    <dbReference type="NCBI Taxonomy" id="393608"/>
    <lineage>
        <taxon>Eukaryota</taxon>
        <taxon>Viridiplantae</taxon>
        <taxon>Streptophyta</taxon>
        <taxon>Embryophyta</taxon>
        <taxon>Tracheophyta</taxon>
        <taxon>Spermatophyta</taxon>
        <taxon>Magnoliopsida</taxon>
        <taxon>eudicotyledons</taxon>
        <taxon>Gunneridae</taxon>
        <taxon>Pentapetalae</taxon>
        <taxon>Caryophyllales</taxon>
        <taxon>Cactineae</taxon>
        <taxon>Cactaceae</taxon>
        <taxon>Opuntioideae</taxon>
        <taxon>Opuntia</taxon>
    </lineage>
</organism>
<reference evidence="1" key="2">
    <citation type="submission" date="2020-07" db="EMBL/GenBank/DDBJ databases">
        <authorList>
            <person name="Vera ALvarez R."/>
            <person name="Arias-Moreno D.M."/>
            <person name="Jimenez-Jacinto V."/>
            <person name="Jimenez-Bremont J.F."/>
            <person name="Swaminathan K."/>
            <person name="Moose S.P."/>
            <person name="Guerrero-Gonzalez M.L."/>
            <person name="Marino-Ramirez L."/>
            <person name="Landsman D."/>
            <person name="Rodriguez-Kessler M."/>
            <person name="Delgado-Sanchez P."/>
        </authorList>
    </citation>
    <scope>NUCLEOTIDE SEQUENCE</scope>
    <source>
        <tissue evidence="1">Cladode</tissue>
    </source>
</reference>
<dbReference type="AlphaFoldDB" id="A0A7C9AWJ2"/>
<proteinExistence type="predicted"/>